<accession>A0AAV6G3A6</accession>
<dbReference type="GO" id="GO:0005737">
    <property type="term" value="C:cytoplasm"/>
    <property type="evidence" value="ECO:0007669"/>
    <property type="project" value="UniProtKB-SubCell"/>
</dbReference>
<sequence>MFNSLLREFDEDPFFADPFQAHSERVRQMMRSFSDPFGHGLMPSLTDGRSRVQTQTQPNGALQENQNPRGMDLRNPFSMMDNMMMGMRSRMDEMHRNFENLSTDSNTHSFSSSSISTYSKVGNEPPKVFQAHSQTRRAPGGVSETRRSLKDSDSGVEKLSIGHHIQDRGHVIEKKRNHKTGEREFNQDFQNMDESEAEEFDEEWQKEVSKFQPVAPLASIEASKPRARTVHRAAIAAPDNARKSPKVEGTKTHIHEIKVQRPGVQEP</sequence>
<evidence type="ECO:0000256" key="4">
    <source>
        <dbReference type="ARBA" id="ARBA00022553"/>
    </source>
</evidence>
<dbReference type="Pfam" id="PF10248">
    <property type="entry name" value="Mlf1IP"/>
    <property type="match status" value="1"/>
</dbReference>
<keyword evidence="3" id="KW-0963">Cytoplasm</keyword>
<proteinExistence type="inferred from homology"/>
<evidence type="ECO:0000256" key="1">
    <source>
        <dbReference type="ARBA" id="ARBA00004496"/>
    </source>
</evidence>
<name>A0AAV6G3A6_9TELE</name>
<feature type="compositionally biased region" description="Basic and acidic residues" evidence="5">
    <location>
        <begin position="144"/>
        <end position="156"/>
    </location>
</feature>
<comment type="caution">
    <text evidence="6">The sequence shown here is derived from an EMBL/GenBank/DDBJ whole genome shotgun (WGS) entry which is preliminary data.</text>
</comment>
<keyword evidence="4" id="KW-0597">Phosphoprotein</keyword>
<evidence type="ECO:0000256" key="3">
    <source>
        <dbReference type="ARBA" id="ARBA00022490"/>
    </source>
</evidence>
<feature type="compositionally biased region" description="Basic and acidic residues" evidence="5">
    <location>
        <begin position="240"/>
        <end position="259"/>
    </location>
</feature>
<organism evidence="6 7">
    <name type="scientific">Alosa alosa</name>
    <name type="common">allis shad</name>
    <dbReference type="NCBI Taxonomy" id="278164"/>
    <lineage>
        <taxon>Eukaryota</taxon>
        <taxon>Metazoa</taxon>
        <taxon>Chordata</taxon>
        <taxon>Craniata</taxon>
        <taxon>Vertebrata</taxon>
        <taxon>Euteleostomi</taxon>
        <taxon>Actinopterygii</taxon>
        <taxon>Neopterygii</taxon>
        <taxon>Teleostei</taxon>
        <taxon>Clupei</taxon>
        <taxon>Clupeiformes</taxon>
        <taxon>Clupeoidei</taxon>
        <taxon>Clupeidae</taxon>
        <taxon>Alosa</taxon>
    </lineage>
</organism>
<feature type="compositionally biased region" description="Polar residues" evidence="5">
    <location>
        <begin position="51"/>
        <end position="68"/>
    </location>
</feature>
<evidence type="ECO:0008006" key="8">
    <source>
        <dbReference type="Google" id="ProtNLM"/>
    </source>
</evidence>
<dbReference type="EMBL" id="JADWDJ010000015">
    <property type="protein sequence ID" value="KAG5269609.1"/>
    <property type="molecule type" value="Genomic_DNA"/>
</dbReference>
<feature type="region of interest" description="Disordered" evidence="5">
    <location>
        <begin position="236"/>
        <end position="267"/>
    </location>
</feature>
<gene>
    <name evidence="6" type="ORF">AALO_G00203970</name>
</gene>
<comment type="similarity">
    <text evidence="2">Belongs to the MLF family.</text>
</comment>
<dbReference type="Proteomes" id="UP000823561">
    <property type="component" value="Chromosome 15"/>
</dbReference>
<keyword evidence="7" id="KW-1185">Reference proteome</keyword>
<protein>
    <recommendedName>
        <fullName evidence="8">Myeloid leukemia factor 1</fullName>
    </recommendedName>
</protein>
<evidence type="ECO:0000256" key="5">
    <source>
        <dbReference type="SAM" id="MobiDB-lite"/>
    </source>
</evidence>
<feature type="region of interest" description="Disordered" evidence="5">
    <location>
        <begin position="46"/>
        <end position="74"/>
    </location>
</feature>
<evidence type="ECO:0000313" key="6">
    <source>
        <dbReference type="EMBL" id="KAG5269609.1"/>
    </source>
</evidence>
<dbReference type="InterPro" id="IPR019376">
    <property type="entry name" value="Myeloid_leukemia_factor"/>
</dbReference>
<feature type="region of interest" description="Disordered" evidence="5">
    <location>
        <begin position="131"/>
        <end position="158"/>
    </location>
</feature>
<comment type="subcellular location">
    <subcellularLocation>
        <location evidence="1">Cytoplasm</location>
    </subcellularLocation>
</comment>
<dbReference type="AlphaFoldDB" id="A0AAV6G3A6"/>
<evidence type="ECO:0000313" key="7">
    <source>
        <dbReference type="Proteomes" id="UP000823561"/>
    </source>
</evidence>
<evidence type="ECO:0000256" key="2">
    <source>
        <dbReference type="ARBA" id="ARBA00008332"/>
    </source>
</evidence>
<reference evidence="6" key="1">
    <citation type="submission" date="2020-10" db="EMBL/GenBank/DDBJ databases">
        <title>Chromosome-scale genome assembly of the Allis shad, Alosa alosa.</title>
        <authorList>
            <person name="Margot Z."/>
            <person name="Christophe K."/>
            <person name="Cabau C."/>
            <person name="Louis A."/>
            <person name="Berthelot C."/>
            <person name="Parey E."/>
            <person name="Roest Crollius H."/>
            <person name="Montfort J."/>
            <person name="Robinson-Rechavi M."/>
            <person name="Bucao C."/>
            <person name="Bouchez O."/>
            <person name="Gislard M."/>
            <person name="Lluch J."/>
            <person name="Milhes M."/>
            <person name="Lampietro C."/>
            <person name="Lopez Roques C."/>
            <person name="Donnadieu C."/>
            <person name="Braasch I."/>
            <person name="Desvignes T."/>
            <person name="Postlethwait J."/>
            <person name="Bobe J."/>
            <person name="Guiguen Y."/>
        </authorList>
    </citation>
    <scope>NUCLEOTIDE SEQUENCE</scope>
    <source>
        <strain evidence="6">M-15738</strain>
        <tissue evidence="6">Blood</tissue>
    </source>
</reference>
<dbReference type="PANTHER" id="PTHR13105">
    <property type="entry name" value="MYELOID LEUKEMIA FACTOR"/>
    <property type="match status" value="1"/>
</dbReference>